<dbReference type="OrthoDB" id="423272at2759"/>
<comment type="caution">
    <text evidence="1">The sequence shown here is derived from an EMBL/GenBank/DDBJ whole genome shotgun (WGS) entry which is preliminary data.</text>
</comment>
<name>A0A1Q9E099_SYMMI</name>
<evidence type="ECO:0000313" key="1">
    <source>
        <dbReference type="EMBL" id="OLQ00845.1"/>
    </source>
</evidence>
<keyword evidence="2" id="KW-1185">Reference proteome</keyword>
<dbReference type="AlphaFoldDB" id="A0A1Q9E099"/>
<dbReference type="EMBL" id="LSRX01000313">
    <property type="protein sequence ID" value="OLQ00845.1"/>
    <property type="molecule type" value="Genomic_DNA"/>
</dbReference>
<protein>
    <submittedName>
        <fullName evidence="1">Uncharacterized protein</fullName>
    </submittedName>
</protein>
<sequence>MNVGIFGLKGFGWSLRQHEASCAATSAPTTVETTTVETKTTEPILAPGLVEAVKTLASRVDVAVDVSGLREEALVRFLHMPKELLKKLREADIETANKVMLLGLLTWRQGSRGAGPLCLPLDGSRRSW</sequence>
<organism evidence="1 2">
    <name type="scientific">Symbiodinium microadriaticum</name>
    <name type="common">Dinoflagellate</name>
    <name type="synonym">Zooxanthella microadriatica</name>
    <dbReference type="NCBI Taxonomy" id="2951"/>
    <lineage>
        <taxon>Eukaryota</taxon>
        <taxon>Sar</taxon>
        <taxon>Alveolata</taxon>
        <taxon>Dinophyceae</taxon>
        <taxon>Suessiales</taxon>
        <taxon>Symbiodiniaceae</taxon>
        <taxon>Symbiodinium</taxon>
    </lineage>
</organism>
<proteinExistence type="predicted"/>
<gene>
    <name evidence="1" type="ORF">AK812_SmicGene49124</name>
</gene>
<accession>A0A1Q9E099</accession>
<evidence type="ECO:0000313" key="2">
    <source>
        <dbReference type="Proteomes" id="UP000186817"/>
    </source>
</evidence>
<dbReference type="Proteomes" id="UP000186817">
    <property type="component" value="Unassembled WGS sequence"/>
</dbReference>
<reference evidence="1 2" key="1">
    <citation type="submission" date="2016-02" db="EMBL/GenBank/DDBJ databases">
        <title>Genome analysis of coral dinoflagellate symbionts highlights evolutionary adaptations to a symbiotic lifestyle.</title>
        <authorList>
            <person name="Aranda M."/>
            <person name="Li Y."/>
            <person name="Liew Y.J."/>
            <person name="Baumgarten S."/>
            <person name="Simakov O."/>
            <person name="Wilson M."/>
            <person name="Piel J."/>
            <person name="Ashoor H."/>
            <person name="Bougouffa S."/>
            <person name="Bajic V.B."/>
            <person name="Ryu T."/>
            <person name="Ravasi T."/>
            <person name="Bayer T."/>
            <person name="Micklem G."/>
            <person name="Kim H."/>
            <person name="Bhak J."/>
            <person name="Lajeunesse T.C."/>
            <person name="Voolstra C.R."/>
        </authorList>
    </citation>
    <scope>NUCLEOTIDE SEQUENCE [LARGE SCALE GENOMIC DNA]</scope>
    <source>
        <strain evidence="1 2">CCMP2467</strain>
    </source>
</reference>